<dbReference type="EMBL" id="MU006218">
    <property type="protein sequence ID" value="KAF2831040.1"/>
    <property type="molecule type" value="Genomic_DNA"/>
</dbReference>
<reference evidence="2" key="1">
    <citation type="journal article" date="2020" name="Stud. Mycol.">
        <title>101 Dothideomycetes genomes: a test case for predicting lifestyles and emergence of pathogens.</title>
        <authorList>
            <person name="Haridas S."/>
            <person name="Albert R."/>
            <person name="Binder M."/>
            <person name="Bloem J."/>
            <person name="Labutti K."/>
            <person name="Salamov A."/>
            <person name="Andreopoulos B."/>
            <person name="Baker S."/>
            <person name="Barry K."/>
            <person name="Bills G."/>
            <person name="Bluhm B."/>
            <person name="Cannon C."/>
            <person name="Castanera R."/>
            <person name="Culley D."/>
            <person name="Daum C."/>
            <person name="Ezra D."/>
            <person name="Gonzalez J."/>
            <person name="Henrissat B."/>
            <person name="Kuo A."/>
            <person name="Liang C."/>
            <person name="Lipzen A."/>
            <person name="Lutzoni F."/>
            <person name="Magnuson J."/>
            <person name="Mondo S."/>
            <person name="Nolan M."/>
            <person name="Ohm R."/>
            <person name="Pangilinan J."/>
            <person name="Park H.-J."/>
            <person name="Ramirez L."/>
            <person name="Alfaro M."/>
            <person name="Sun H."/>
            <person name="Tritt A."/>
            <person name="Yoshinaga Y."/>
            <person name="Zwiers L.-H."/>
            <person name="Turgeon B."/>
            <person name="Goodwin S."/>
            <person name="Spatafora J."/>
            <person name="Crous P."/>
            <person name="Grigoriev I."/>
        </authorList>
    </citation>
    <scope>NUCLEOTIDE SEQUENCE</scope>
    <source>
        <strain evidence="2">CBS 113818</strain>
    </source>
</reference>
<organism evidence="2 3">
    <name type="scientific">Ophiobolus disseminans</name>
    <dbReference type="NCBI Taxonomy" id="1469910"/>
    <lineage>
        <taxon>Eukaryota</taxon>
        <taxon>Fungi</taxon>
        <taxon>Dikarya</taxon>
        <taxon>Ascomycota</taxon>
        <taxon>Pezizomycotina</taxon>
        <taxon>Dothideomycetes</taxon>
        <taxon>Pleosporomycetidae</taxon>
        <taxon>Pleosporales</taxon>
        <taxon>Pleosporineae</taxon>
        <taxon>Phaeosphaeriaceae</taxon>
        <taxon>Ophiobolus</taxon>
    </lineage>
</organism>
<proteinExistence type="predicted"/>
<gene>
    <name evidence="2" type="ORF">CC86DRAFT_281830</name>
</gene>
<sequence length="211" mass="24383">MQCRYTISSAVRTSADTRNYRTTRNQKASPLLRLPPEIRNTVYTYALGGYRISLNGTRSRNSWTKHPTVTTGTEGRWQTVSSVLGITFACRQTYLESSLMFFDLNEFGGKDIDHAFENFFDTITEPQRVAIRHWWFCQCHVACVERLEVPLDTLPKLQKFTLKPGWGYRDPSGSYEKQVRSIVKKQAGEAMEVVIEPWEAEDKKDDVKLSW</sequence>
<dbReference type="Proteomes" id="UP000799424">
    <property type="component" value="Unassembled WGS sequence"/>
</dbReference>
<dbReference type="InterPro" id="IPR056632">
    <property type="entry name" value="DUF7730"/>
</dbReference>
<dbReference type="PANTHER" id="PTHR38790:SF4">
    <property type="entry name" value="2EXR DOMAIN-CONTAINING PROTEIN"/>
    <property type="match status" value="1"/>
</dbReference>
<name>A0A6A7ACK0_9PLEO</name>
<dbReference type="Pfam" id="PF24864">
    <property type="entry name" value="DUF7730"/>
    <property type="match status" value="1"/>
</dbReference>
<protein>
    <recommendedName>
        <fullName evidence="1">DUF7730 domain-containing protein</fullName>
    </recommendedName>
</protein>
<feature type="domain" description="DUF7730" evidence="1">
    <location>
        <begin position="25"/>
        <end position="133"/>
    </location>
</feature>
<evidence type="ECO:0000313" key="3">
    <source>
        <dbReference type="Proteomes" id="UP000799424"/>
    </source>
</evidence>
<dbReference type="OrthoDB" id="5413827at2759"/>
<dbReference type="PANTHER" id="PTHR38790">
    <property type="entry name" value="2EXR DOMAIN-CONTAINING PROTEIN-RELATED"/>
    <property type="match status" value="1"/>
</dbReference>
<evidence type="ECO:0000313" key="2">
    <source>
        <dbReference type="EMBL" id="KAF2831040.1"/>
    </source>
</evidence>
<dbReference type="AlphaFoldDB" id="A0A6A7ACK0"/>
<accession>A0A6A7ACK0</accession>
<keyword evidence="3" id="KW-1185">Reference proteome</keyword>
<evidence type="ECO:0000259" key="1">
    <source>
        <dbReference type="Pfam" id="PF24864"/>
    </source>
</evidence>